<evidence type="ECO:0000256" key="3">
    <source>
        <dbReference type="ARBA" id="ARBA00022741"/>
    </source>
</evidence>
<dbReference type="InterPro" id="IPR002835">
    <property type="entry name" value="CofC"/>
</dbReference>
<keyword evidence="2 5" id="KW-0548">Nucleotidyltransferase</keyword>
<dbReference type="NCBIfam" id="TIGR03552">
    <property type="entry name" value="F420_cofC"/>
    <property type="match status" value="1"/>
</dbReference>
<evidence type="ECO:0000313" key="7">
    <source>
        <dbReference type="Proteomes" id="UP000561726"/>
    </source>
</evidence>
<feature type="binding site" evidence="5">
    <location>
        <position position="138"/>
    </location>
    <ligand>
        <name>phosphoenolpyruvate</name>
        <dbReference type="ChEBI" id="CHEBI:58702"/>
    </ligand>
</feature>
<evidence type="ECO:0000256" key="1">
    <source>
        <dbReference type="ARBA" id="ARBA00022679"/>
    </source>
</evidence>
<keyword evidence="3 5" id="KW-0547">Nucleotide-binding</keyword>
<dbReference type="Pfam" id="PF01983">
    <property type="entry name" value="CofC"/>
    <property type="match status" value="1"/>
</dbReference>
<dbReference type="PANTHER" id="PTHR40392:SF1">
    <property type="entry name" value="2-PHOSPHO-L-LACTATE GUANYLYLTRANSFERASE"/>
    <property type="match status" value="1"/>
</dbReference>
<dbReference type="OrthoDB" id="9151145at2"/>
<name>A0A7W8ZZE2_9MICO</name>
<comment type="function">
    <text evidence="5">Guanylyltransferase that catalyzes the activation of phosphoenolpyruvate (PEP) as enolpyruvoyl-2-diphospho-5'-guanosine, via the condensation of PEP with GTP. It is involved in the biosynthesis of coenzyme F420, a hydride carrier cofactor.</text>
</comment>
<comment type="similarity">
    <text evidence="5">Belongs to the CofC family.</text>
</comment>
<keyword evidence="1 5" id="KW-0808">Transferase</keyword>
<keyword evidence="4 5" id="KW-0342">GTP-binding</keyword>
<dbReference type="EMBL" id="JACHBQ010000001">
    <property type="protein sequence ID" value="MBB5642991.1"/>
    <property type="molecule type" value="Genomic_DNA"/>
</dbReference>
<evidence type="ECO:0000256" key="2">
    <source>
        <dbReference type="ARBA" id="ARBA00022695"/>
    </source>
</evidence>
<gene>
    <name evidence="5" type="primary">fbiD</name>
    <name evidence="6" type="ORF">BJ997_003539</name>
</gene>
<comment type="caution">
    <text evidence="6">The sequence shown here is derived from an EMBL/GenBank/DDBJ whole genome shotgun (WGS) entry which is preliminary data.</text>
</comment>
<accession>A0A7W8ZZE2</accession>
<dbReference type="GO" id="GO:0052645">
    <property type="term" value="P:F420-0 metabolic process"/>
    <property type="evidence" value="ECO:0007669"/>
    <property type="project" value="UniProtKB-UniRule"/>
</dbReference>
<dbReference type="InterPro" id="IPR029044">
    <property type="entry name" value="Nucleotide-diphossugar_trans"/>
</dbReference>
<comment type="catalytic activity">
    <reaction evidence="5">
        <text>phosphoenolpyruvate + GTP + H(+) = enolpyruvoyl-2-diphospho-5'-guanosine + diphosphate</text>
        <dbReference type="Rhea" id="RHEA:30519"/>
        <dbReference type="ChEBI" id="CHEBI:15378"/>
        <dbReference type="ChEBI" id="CHEBI:33019"/>
        <dbReference type="ChEBI" id="CHEBI:37565"/>
        <dbReference type="ChEBI" id="CHEBI:58702"/>
        <dbReference type="ChEBI" id="CHEBI:143701"/>
        <dbReference type="EC" id="2.7.7.105"/>
    </reaction>
</comment>
<comment type="pathway">
    <text evidence="5">Cofactor biosynthesis; coenzyme F420 biosynthesis.</text>
</comment>
<dbReference type="PANTHER" id="PTHR40392">
    <property type="entry name" value="2-PHOSPHO-L-LACTATE GUANYLYLTRANSFERASE"/>
    <property type="match status" value="1"/>
</dbReference>
<dbReference type="GO" id="GO:0043814">
    <property type="term" value="F:phospholactate guanylyltransferase activity"/>
    <property type="evidence" value="ECO:0007669"/>
    <property type="project" value="InterPro"/>
</dbReference>
<dbReference type="RefSeq" id="WP_035837241.1">
    <property type="nucleotide sequence ID" value="NZ_JACHBQ010000001.1"/>
</dbReference>
<dbReference type="Gene3D" id="3.90.550.10">
    <property type="entry name" value="Spore Coat Polysaccharide Biosynthesis Protein SpsA, Chain A"/>
    <property type="match status" value="1"/>
</dbReference>
<protein>
    <recommendedName>
        <fullName evidence="5">Phosphoenolpyruvate guanylyltransferase</fullName>
        <shortName evidence="5">PEP guanylyltransferase</shortName>
        <ecNumber evidence="5">2.7.7.105</ecNumber>
    </recommendedName>
</protein>
<reference evidence="6 7" key="1">
    <citation type="submission" date="2020-08" db="EMBL/GenBank/DDBJ databases">
        <title>Sequencing the genomes of 1000 actinobacteria strains.</title>
        <authorList>
            <person name="Klenk H.-P."/>
        </authorList>
    </citation>
    <scope>NUCLEOTIDE SEQUENCE [LARGE SCALE GENOMIC DNA]</scope>
    <source>
        <strain evidence="6 7">DSM 21065</strain>
    </source>
</reference>
<sequence length="208" mass="21119">MSWVAVVPVKGNPGAKSRLADLPERAALADAFALDTVAALVAASTVERVFVVTGDERLAPLLAHLGAVIVREKRTPVDSLNSAIEQGVAAARQACPAANVAVLTGDLPALLGSEVESALALGAVHPRSMVPDAGGAGTTTLLALAGVPFVPRFGPGSRRAHEAAGHVPLNIPPSASIRRDVDTPADLDAARARGLGRFTRALVEGADA</sequence>
<proteinExistence type="inferred from homology"/>
<organism evidence="6 7">
    <name type="scientific">Cryobacterium roopkundense</name>
    <dbReference type="NCBI Taxonomy" id="1001240"/>
    <lineage>
        <taxon>Bacteria</taxon>
        <taxon>Bacillati</taxon>
        <taxon>Actinomycetota</taxon>
        <taxon>Actinomycetes</taxon>
        <taxon>Micrococcales</taxon>
        <taxon>Microbacteriaceae</taxon>
        <taxon>Cryobacterium</taxon>
    </lineage>
</organism>
<dbReference type="UniPathway" id="UPA00071"/>
<evidence type="ECO:0000256" key="5">
    <source>
        <dbReference type="HAMAP-Rule" id="MF_02114"/>
    </source>
</evidence>
<evidence type="ECO:0000313" key="6">
    <source>
        <dbReference type="EMBL" id="MBB5642991.1"/>
    </source>
</evidence>
<feature type="binding site" evidence="5">
    <location>
        <position position="157"/>
    </location>
    <ligand>
        <name>phosphoenolpyruvate</name>
        <dbReference type="ChEBI" id="CHEBI:58702"/>
    </ligand>
</feature>
<evidence type="ECO:0000256" key="4">
    <source>
        <dbReference type="ARBA" id="ARBA00023134"/>
    </source>
</evidence>
<dbReference type="AlphaFoldDB" id="A0A7W8ZZE2"/>
<feature type="binding site" evidence="5">
    <location>
        <position position="154"/>
    </location>
    <ligand>
        <name>phosphoenolpyruvate</name>
        <dbReference type="ChEBI" id="CHEBI:58702"/>
    </ligand>
</feature>
<dbReference type="EC" id="2.7.7.105" evidence="5"/>
<dbReference type="SUPFAM" id="SSF53448">
    <property type="entry name" value="Nucleotide-diphospho-sugar transferases"/>
    <property type="match status" value="1"/>
</dbReference>
<dbReference type="Proteomes" id="UP000561726">
    <property type="component" value="Unassembled WGS sequence"/>
</dbReference>
<dbReference type="GO" id="GO:0005525">
    <property type="term" value="F:GTP binding"/>
    <property type="evidence" value="ECO:0007669"/>
    <property type="project" value="UniProtKB-KW"/>
</dbReference>
<dbReference type="HAMAP" id="MF_02114">
    <property type="entry name" value="CofC"/>
    <property type="match status" value="1"/>
</dbReference>